<gene>
    <name evidence="2" type="ORF">BU14_0721s0001</name>
</gene>
<feature type="compositionally biased region" description="Low complexity" evidence="1">
    <location>
        <begin position="24"/>
        <end position="42"/>
    </location>
</feature>
<proteinExistence type="predicted"/>
<keyword evidence="3" id="KW-1185">Reference proteome</keyword>
<feature type="compositionally biased region" description="Gly residues" evidence="1">
    <location>
        <begin position="121"/>
        <end position="131"/>
    </location>
</feature>
<feature type="compositionally biased region" description="Basic and acidic residues" evidence="1">
    <location>
        <begin position="178"/>
        <end position="188"/>
    </location>
</feature>
<feature type="compositionally biased region" description="Basic and acidic residues" evidence="1">
    <location>
        <begin position="94"/>
        <end position="105"/>
    </location>
</feature>
<accession>A0A1X6NPH1</accession>
<evidence type="ECO:0000313" key="3">
    <source>
        <dbReference type="Proteomes" id="UP000218209"/>
    </source>
</evidence>
<organism evidence="2 3">
    <name type="scientific">Porphyra umbilicalis</name>
    <name type="common">Purple laver</name>
    <name type="synonym">Red alga</name>
    <dbReference type="NCBI Taxonomy" id="2786"/>
    <lineage>
        <taxon>Eukaryota</taxon>
        <taxon>Rhodophyta</taxon>
        <taxon>Bangiophyceae</taxon>
        <taxon>Bangiales</taxon>
        <taxon>Bangiaceae</taxon>
        <taxon>Porphyra</taxon>
    </lineage>
</organism>
<feature type="non-terminal residue" evidence="2">
    <location>
        <position position="1"/>
    </location>
</feature>
<sequence length="258" mass="26112">SGCDDQGGEGGGGRVGEDQPRAGPPLGAAASGSTATGTATGAPIAAVPRSTAATKAPVGAPWVPAAAAAAAAADRLPRRVGRVNERVAGGRVPPPERVEDAERQRRPSGRPPPPPPPPGGPGVVGGGGRGAGSCAWRPSKERPDGWYAMGRGWGGSRSAAAVADRQWTVLPRQAPTQESKERKIENKRKQPAQGRENVDGDDKGRQLHQPPPLRGDRGTAAMGAAAVVVVAPSLCRWVGAGARPLSPNCIAAPRGNRG</sequence>
<evidence type="ECO:0000256" key="1">
    <source>
        <dbReference type="SAM" id="MobiDB-lite"/>
    </source>
</evidence>
<reference evidence="2 3" key="1">
    <citation type="submission" date="2017-03" db="EMBL/GenBank/DDBJ databases">
        <title>WGS assembly of Porphyra umbilicalis.</title>
        <authorList>
            <person name="Brawley S.H."/>
            <person name="Blouin N.A."/>
            <person name="Ficko-Blean E."/>
            <person name="Wheeler G.L."/>
            <person name="Lohr M."/>
            <person name="Goodson H.V."/>
            <person name="Jenkins J.W."/>
            <person name="Blaby-Haas C.E."/>
            <person name="Helliwell K.E."/>
            <person name="Chan C."/>
            <person name="Marriage T."/>
            <person name="Bhattacharya D."/>
            <person name="Klein A.S."/>
            <person name="Badis Y."/>
            <person name="Brodie J."/>
            <person name="Cao Y."/>
            <person name="Collen J."/>
            <person name="Dittami S.M."/>
            <person name="Gachon C.M."/>
            <person name="Green B.R."/>
            <person name="Karpowicz S."/>
            <person name="Kim J.W."/>
            <person name="Kudahl U."/>
            <person name="Lin S."/>
            <person name="Michel G."/>
            <person name="Mittag M."/>
            <person name="Olson B.J."/>
            <person name="Pangilinan J."/>
            <person name="Peng Y."/>
            <person name="Qiu H."/>
            <person name="Shu S."/>
            <person name="Singer J.T."/>
            <person name="Smith A.G."/>
            <person name="Sprecher B.N."/>
            <person name="Wagner V."/>
            <person name="Wang W."/>
            <person name="Wang Z.-Y."/>
            <person name="Yan J."/>
            <person name="Yarish C."/>
            <person name="Zoeuner-Riek S."/>
            <person name="Zhuang Y."/>
            <person name="Zou Y."/>
            <person name="Lindquist E.A."/>
            <person name="Grimwood J."/>
            <person name="Barry K."/>
            <person name="Rokhsar D.S."/>
            <person name="Schmutz J."/>
            <person name="Stiller J.W."/>
            <person name="Grossman A.R."/>
            <person name="Prochnik S.E."/>
        </authorList>
    </citation>
    <scope>NUCLEOTIDE SEQUENCE [LARGE SCALE GENOMIC DNA]</scope>
    <source>
        <strain evidence="2">4086291</strain>
    </source>
</reference>
<feature type="compositionally biased region" description="Basic and acidic residues" evidence="1">
    <location>
        <begin position="196"/>
        <end position="205"/>
    </location>
</feature>
<protein>
    <submittedName>
        <fullName evidence="2">Uncharacterized protein</fullName>
    </submittedName>
</protein>
<feature type="region of interest" description="Disordered" evidence="1">
    <location>
        <begin position="72"/>
        <end position="219"/>
    </location>
</feature>
<dbReference type="EMBL" id="KV919240">
    <property type="protein sequence ID" value="OSX70549.1"/>
    <property type="molecule type" value="Genomic_DNA"/>
</dbReference>
<evidence type="ECO:0000313" key="2">
    <source>
        <dbReference type="EMBL" id="OSX70549.1"/>
    </source>
</evidence>
<name>A0A1X6NPH1_PORUM</name>
<dbReference type="Proteomes" id="UP000218209">
    <property type="component" value="Unassembled WGS sequence"/>
</dbReference>
<feature type="compositionally biased region" description="Pro residues" evidence="1">
    <location>
        <begin position="109"/>
        <end position="120"/>
    </location>
</feature>
<dbReference type="AlphaFoldDB" id="A0A1X6NPH1"/>
<feature type="region of interest" description="Disordered" evidence="1">
    <location>
        <begin position="1"/>
        <end position="42"/>
    </location>
</feature>